<dbReference type="Gene3D" id="2.70.40.10">
    <property type="match status" value="1"/>
</dbReference>
<dbReference type="GO" id="GO:0006229">
    <property type="term" value="P:dUTP biosynthetic process"/>
    <property type="evidence" value="ECO:0007669"/>
    <property type="project" value="InterPro"/>
</dbReference>
<dbReference type="InterPro" id="IPR011962">
    <property type="entry name" value="dCTP_deaminase"/>
</dbReference>
<dbReference type="GO" id="GO:0015949">
    <property type="term" value="P:nucleobase-containing small molecule interconversion"/>
    <property type="evidence" value="ECO:0007669"/>
    <property type="project" value="TreeGrafter"/>
</dbReference>
<dbReference type="PANTHER" id="PTHR42680">
    <property type="entry name" value="DCTP DEAMINASE"/>
    <property type="match status" value="1"/>
</dbReference>
<dbReference type="NCBIfam" id="TIGR02274">
    <property type="entry name" value="dCTP_deam"/>
    <property type="match status" value="1"/>
</dbReference>
<protein>
    <submittedName>
        <fullName evidence="3">Uncharacterized protein</fullName>
    </submittedName>
</protein>
<accession>A0A090ETS2</accession>
<sequence>MILTDREIRIALQQKQIVIDPEPDLTIAISSTSIDLTLDDNFATWPQINGLSIRPGAPGYSYAAVAGLQVKQQSPTFALQPGRFVLAWTKQRVNIPYTSRLAARVEGKSSLARLGVSVHVTAPIVHAGFNNRIQLEMFNFGQNEVVLDAGMWICQLVFEHTAGTPDKGYSGMFQGN</sequence>
<evidence type="ECO:0000256" key="1">
    <source>
        <dbReference type="ARBA" id="ARBA00022801"/>
    </source>
</evidence>
<gene>
    <name evidence="3" type="ORF">MPLDJ20_20022</name>
</gene>
<evidence type="ECO:0000313" key="4">
    <source>
        <dbReference type="Proteomes" id="UP000046373"/>
    </source>
</evidence>
<keyword evidence="1" id="KW-0378">Hydrolase</keyword>
<evidence type="ECO:0000256" key="2">
    <source>
        <dbReference type="ARBA" id="ARBA00023080"/>
    </source>
</evidence>
<reference evidence="3 4" key="1">
    <citation type="submission" date="2014-08" db="EMBL/GenBank/DDBJ databases">
        <authorList>
            <person name="Moulin Lionel"/>
        </authorList>
    </citation>
    <scope>NUCLEOTIDE SEQUENCE [LARGE SCALE GENOMIC DNA]</scope>
</reference>
<dbReference type="CDD" id="cd07557">
    <property type="entry name" value="trimeric_dUTPase"/>
    <property type="match status" value="1"/>
</dbReference>
<dbReference type="SUPFAM" id="SSF51283">
    <property type="entry name" value="dUTPase-like"/>
    <property type="match status" value="1"/>
</dbReference>
<dbReference type="InterPro" id="IPR033704">
    <property type="entry name" value="dUTPase_trimeric"/>
</dbReference>
<dbReference type="InterPro" id="IPR036157">
    <property type="entry name" value="dUTPase-like_sf"/>
</dbReference>
<proteinExistence type="predicted"/>
<dbReference type="GO" id="GO:0008829">
    <property type="term" value="F:dCTP deaminase activity"/>
    <property type="evidence" value="ECO:0007669"/>
    <property type="project" value="InterPro"/>
</dbReference>
<dbReference type="EMBL" id="CCNB01000012">
    <property type="protein sequence ID" value="CDX34989.1"/>
    <property type="molecule type" value="Genomic_DNA"/>
</dbReference>
<evidence type="ECO:0000313" key="3">
    <source>
        <dbReference type="EMBL" id="CDX34989.1"/>
    </source>
</evidence>
<dbReference type="Proteomes" id="UP000046373">
    <property type="component" value="Unassembled WGS sequence"/>
</dbReference>
<dbReference type="AlphaFoldDB" id="A0A090ETS2"/>
<keyword evidence="2" id="KW-0546">Nucleotide metabolism</keyword>
<dbReference type="Pfam" id="PF22769">
    <property type="entry name" value="DCD"/>
    <property type="match status" value="1"/>
</dbReference>
<dbReference type="PANTHER" id="PTHR42680:SF3">
    <property type="entry name" value="DCTP DEAMINASE"/>
    <property type="match status" value="1"/>
</dbReference>
<name>A0A090ETS2_MESPL</name>
<organism evidence="3 4">
    <name type="scientific">Mesorhizobium plurifarium</name>
    <dbReference type="NCBI Taxonomy" id="69974"/>
    <lineage>
        <taxon>Bacteria</taxon>
        <taxon>Pseudomonadati</taxon>
        <taxon>Pseudomonadota</taxon>
        <taxon>Alphaproteobacteria</taxon>
        <taxon>Hyphomicrobiales</taxon>
        <taxon>Phyllobacteriaceae</taxon>
        <taxon>Mesorhizobium</taxon>
    </lineage>
</organism>